<dbReference type="InterPro" id="IPR009729">
    <property type="entry name" value="Gal-3-0_sulfotransfrase"/>
</dbReference>
<dbReference type="Proteomes" id="UP000828390">
    <property type="component" value="Unassembled WGS sequence"/>
</dbReference>
<dbReference type="Gene3D" id="3.40.50.300">
    <property type="entry name" value="P-loop containing nucleotide triphosphate hydrolases"/>
    <property type="match status" value="1"/>
</dbReference>
<dbReference type="GO" id="GO:0001733">
    <property type="term" value="F:galactosylceramide sulfotransferase activity"/>
    <property type="evidence" value="ECO:0007669"/>
    <property type="project" value="InterPro"/>
</dbReference>
<evidence type="ECO:0000256" key="2">
    <source>
        <dbReference type="ARBA" id="ARBA00008124"/>
    </source>
</evidence>
<evidence type="ECO:0000256" key="4">
    <source>
        <dbReference type="ARBA" id="ARBA00022692"/>
    </source>
</evidence>
<dbReference type="GO" id="GO:0009247">
    <property type="term" value="P:glycolipid biosynthetic process"/>
    <property type="evidence" value="ECO:0007669"/>
    <property type="project" value="InterPro"/>
</dbReference>
<organism evidence="10 11">
    <name type="scientific">Dreissena polymorpha</name>
    <name type="common">Zebra mussel</name>
    <name type="synonym">Mytilus polymorpha</name>
    <dbReference type="NCBI Taxonomy" id="45954"/>
    <lineage>
        <taxon>Eukaryota</taxon>
        <taxon>Metazoa</taxon>
        <taxon>Spiralia</taxon>
        <taxon>Lophotrochozoa</taxon>
        <taxon>Mollusca</taxon>
        <taxon>Bivalvia</taxon>
        <taxon>Autobranchia</taxon>
        <taxon>Heteroconchia</taxon>
        <taxon>Euheterodonta</taxon>
        <taxon>Imparidentia</taxon>
        <taxon>Neoheterodontei</taxon>
        <taxon>Myida</taxon>
        <taxon>Dreissenoidea</taxon>
        <taxon>Dreissenidae</taxon>
        <taxon>Dreissena</taxon>
    </lineage>
</organism>
<keyword evidence="3" id="KW-0808">Transferase</keyword>
<comment type="similarity">
    <text evidence="2">Belongs to the galactose-3-O-sulfotransferase family.</text>
</comment>
<protein>
    <submittedName>
        <fullName evidence="10">Uncharacterized protein</fullName>
    </submittedName>
</protein>
<dbReference type="GO" id="GO:0000139">
    <property type="term" value="C:Golgi membrane"/>
    <property type="evidence" value="ECO:0007669"/>
    <property type="project" value="UniProtKB-SubCell"/>
</dbReference>
<evidence type="ECO:0000256" key="1">
    <source>
        <dbReference type="ARBA" id="ARBA00004323"/>
    </source>
</evidence>
<comment type="caution">
    <text evidence="10">The sequence shown here is derived from an EMBL/GenBank/DDBJ whole genome shotgun (WGS) entry which is preliminary data.</text>
</comment>
<evidence type="ECO:0000256" key="5">
    <source>
        <dbReference type="ARBA" id="ARBA00022968"/>
    </source>
</evidence>
<evidence type="ECO:0000256" key="7">
    <source>
        <dbReference type="ARBA" id="ARBA00023034"/>
    </source>
</evidence>
<proteinExistence type="inferred from homology"/>
<keyword evidence="11" id="KW-1185">Reference proteome</keyword>
<comment type="subcellular location">
    <subcellularLocation>
        <location evidence="1">Golgi apparatus membrane</location>
        <topology evidence="1">Single-pass type II membrane protein</topology>
    </subcellularLocation>
</comment>
<keyword evidence="6" id="KW-1133">Transmembrane helix</keyword>
<dbReference type="PANTHER" id="PTHR14647:SF87">
    <property type="entry name" value="PUTATIVE-RELATED"/>
    <property type="match status" value="1"/>
</dbReference>
<dbReference type="Pfam" id="PF06990">
    <property type="entry name" value="Gal-3-0_sulfotr"/>
    <property type="match status" value="1"/>
</dbReference>
<evidence type="ECO:0000313" key="10">
    <source>
        <dbReference type="EMBL" id="KAH3884231.1"/>
    </source>
</evidence>
<dbReference type="AlphaFoldDB" id="A0A9D4MYC7"/>
<keyword evidence="7" id="KW-0333">Golgi apparatus</keyword>
<sequence>MATFISVEMFAILGFVFECLFGCKVCLWNHYIRTISSPKNNETILSYRRDIELVNQWPNSMPPNIYSDHPQKTKVTHIAFLKVRKCGSCTISSVLDRFALTYDLRLAIPKQGEYLNRKEDAILVNGTTSFDIFSVHTINYNEELFGQILPLDRKDIAIVREPVSRLISAAFYYLPFAHTDPNCQYLARIPKQDYIHHLLMHPDVYEQYMFSLTRNAMAFDLGFTDSDWGLNDNEIKTRLKLLDDKIAIVLVLERLDESLVLMKRMFNWNLKDIVNTWHNKNNEKSETLLTFNQTELDTFRKFNRFDVAVYEFFSGALKQKIQNAGDDFQLEVDCFRNIKHRILKFCSSIHEHFNRSLQIEQNRWNEAFKFSTDECSLLNSATTRAFEKYLKSIGKT</sequence>
<dbReference type="InterPro" id="IPR027417">
    <property type="entry name" value="P-loop_NTPase"/>
</dbReference>
<name>A0A9D4MYC7_DREPO</name>
<keyword evidence="5" id="KW-0735">Signal-anchor</keyword>
<reference evidence="10" key="2">
    <citation type="submission" date="2020-11" db="EMBL/GenBank/DDBJ databases">
        <authorList>
            <person name="McCartney M.A."/>
            <person name="Auch B."/>
            <person name="Kono T."/>
            <person name="Mallez S."/>
            <person name="Becker A."/>
            <person name="Gohl D.M."/>
            <person name="Silverstein K.A.T."/>
            <person name="Koren S."/>
            <person name="Bechman K.B."/>
            <person name="Herman A."/>
            <person name="Abrahante J.E."/>
            <person name="Garbe J."/>
        </authorList>
    </citation>
    <scope>NUCLEOTIDE SEQUENCE</scope>
    <source>
        <strain evidence="10">Duluth1</strain>
        <tissue evidence="10">Whole animal</tissue>
    </source>
</reference>
<evidence type="ECO:0000313" key="11">
    <source>
        <dbReference type="Proteomes" id="UP000828390"/>
    </source>
</evidence>
<accession>A0A9D4MYC7</accession>
<dbReference type="PANTHER" id="PTHR14647">
    <property type="entry name" value="GALACTOSE-3-O-SULFOTRANSFERASE"/>
    <property type="match status" value="1"/>
</dbReference>
<keyword evidence="8" id="KW-0472">Membrane</keyword>
<reference evidence="10" key="1">
    <citation type="journal article" date="2019" name="bioRxiv">
        <title>The Genome of the Zebra Mussel, Dreissena polymorpha: A Resource for Invasive Species Research.</title>
        <authorList>
            <person name="McCartney M.A."/>
            <person name="Auch B."/>
            <person name="Kono T."/>
            <person name="Mallez S."/>
            <person name="Zhang Y."/>
            <person name="Obille A."/>
            <person name="Becker A."/>
            <person name="Abrahante J.E."/>
            <person name="Garbe J."/>
            <person name="Badalamenti J.P."/>
            <person name="Herman A."/>
            <person name="Mangelson H."/>
            <person name="Liachko I."/>
            <person name="Sullivan S."/>
            <person name="Sone E.D."/>
            <person name="Koren S."/>
            <person name="Silverstein K.A.T."/>
            <person name="Beckman K.B."/>
            <person name="Gohl D.M."/>
        </authorList>
    </citation>
    <scope>NUCLEOTIDE SEQUENCE</scope>
    <source>
        <strain evidence="10">Duluth1</strain>
        <tissue evidence="10">Whole animal</tissue>
    </source>
</reference>
<keyword evidence="4" id="KW-0812">Transmembrane</keyword>
<evidence type="ECO:0000256" key="8">
    <source>
        <dbReference type="ARBA" id="ARBA00023136"/>
    </source>
</evidence>
<dbReference type="EMBL" id="JAIWYP010000001">
    <property type="protein sequence ID" value="KAH3884231.1"/>
    <property type="molecule type" value="Genomic_DNA"/>
</dbReference>
<evidence type="ECO:0000256" key="6">
    <source>
        <dbReference type="ARBA" id="ARBA00022989"/>
    </source>
</evidence>
<evidence type="ECO:0000256" key="9">
    <source>
        <dbReference type="ARBA" id="ARBA00023180"/>
    </source>
</evidence>
<keyword evidence="9" id="KW-0325">Glycoprotein</keyword>
<evidence type="ECO:0000256" key="3">
    <source>
        <dbReference type="ARBA" id="ARBA00022679"/>
    </source>
</evidence>
<gene>
    <name evidence="10" type="ORF">DPMN_008206</name>
</gene>